<evidence type="ECO:0000259" key="6">
    <source>
        <dbReference type="SMART" id="SM01086"/>
    </source>
</evidence>
<name>A0A0G0W743_9BACT</name>
<keyword evidence="3 7" id="KW-0067">ATP-binding</keyword>
<dbReference type="SMART" id="SM01086">
    <property type="entry name" value="ClpB_D2-small"/>
    <property type="match status" value="1"/>
</dbReference>
<dbReference type="Pfam" id="PF10431">
    <property type="entry name" value="ClpB_D2-small"/>
    <property type="match status" value="1"/>
</dbReference>
<dbReference type="Gene3D" id="3.40.50.300">
    <property type="entry name" value="P-loop containing nucleotide triphosphate hydrolases"/>
    <property type="match status" value="2"/>
</dbReference>
<dbReference type="Gene3D" id="1.10.8.60">
    <property type="match status" value="2"/>
</dbReference>
<dbReference type="GO" id="GO:0034605">
    <property type="term" value="P:cellular response to heat"/>
    <property type="evidence" value="ECO:0007669"/>
    <property type="project" value="TreeGrafter"/>
</dbReference>
<dbReference type="Proteomes" id="UP000034562">
    <property type="component" value="Unassembled WGS sequence"/>
</dbReference>
<dbReference type="InterPro" id="IPR050130">
    <property type="entry name" value="ClpA_ClpB"/>
</dbReference>
<dbReference type="CDD" id="cd19499">
    <property type="entry name" value="RecA-like_ClpB_Hsp104-like"/>
    <property type="match status" value="1"/>
</dbReference>
<evidence type="ECO:0000256" key="3">
    <source>
        <dbReference type="ARBA" id="ARBA00022840"/>
    </source>
</evidence>
<dbReference type="InterPro" id="IPR041546">
    <property type="entry name" value="ClpA/ClpB_AAA_lid"/>
</dbReference>
<keyword evidence="1" id="KW-0677">Repeat</keyword>
<keyword evidence="4" id="KW-0143">Chaperone</keyword>
<dbReference type="GO" id="GO:0005737">
    <property type="term" value="C:cytoplasm"/>
    <property type="evidence" value="ECO:0007669"/>
    <property type="project" value="TreeGrafter"/>
</dbReference>
<keyword evidence="2" id="KW-0547">Nucleotide-binding</keyword>
<evidence type="ECO:0000313" key="8">
    <source>
        <dbReference type="Proteomes" id="UP000034562"/>
    </source>
</evidence>
<evidence type="ECO:0000313" key="7">
    <source>
        <dbReference type="EMBL" id="KKR71057.1"/>
    </source>
</evidence>
<dbReference type="PATRIC" id="fig|1618563.3.peg.191"/>
<feature type="domain" description="Clp ATPase C-terminal" evidence="6">
    <location>
        <begin position="383"/>
        <end position="474"/>
    </location>
</feature>
<protein>
    <submittedName>
        <fullName evidence="7">Endopeptidase Clp ATP-binding chain</fullName>
    </submittedName>
</protein>
<dbReference type="InterPro" id="IPR027417">
    <property type="entry name" value="P-loop_NTPase"/>
</dbReference>
<dbReference type="PRINTS" id="PR00300">
    <property type="entry name" value="CLPPROTEASEA"/>
</dbReference>
<gene>
    <name evidence="7" type="ORF">UU12_C0009G0001</name>
</gene>
<evidence type="ECO:0000256" key="4">
    <source>
        <dbReference type="ARBA" id="ARBA00023186"/>
    </source>
</evidence>
<dbReference type="AlphaFoldDB" id="A0A0G0W743"/>
<accession>A0A0G0W743</accession>
<organism evidence="7 8">
    <name type="scientific">Candidatus Woesebacteria bacterium GW2011_GWA2_40_7b</name>
    <dbReference type="NCBI Taxonomy" id="1618563"/>
    <lineage>
        <taxon>Bacteria</taxon>
        <taxon>Candidatus Woeseibacteriota</taxon>
    </lineage>
</organism>
<feature type="domain" description="AAA+ ATPase" evidence="5">
    <location>
        <begin position="215"/>
        <end position="384"/>
    </location>
</feature>
<reference evidence="7 8" key="1">
    <citation type="journal article" date="2015" name="Nature">
        <title>rRNA introns, odd ribosomes, and small enigmatic genomes across a large radiation of phyla.</title>
        <authorList>
            <person name="Brown C.T."/>
            <person name="Hug L.A."/>
            <person name="Thomas B.C."/>
            <person name="Sharon I."/>
            <person name="Castelle C.J."/>
            <person name="Singh A."/>
            <person name="Wilkins M.J."/>
            <person name="Williams K.H."/>
            <person name="Banfield J.F."/>
        </authorList>
    </citation>
    <scope>NUCLEOTIDE SEQUENCE [LARGE SCALE GENOMIC DNA]</scope>
</reference>
<sequence length="479" mass="53451">KLSDVFEEASAAGNIILVIRDIQRLTNAIVEGFDFTDILESHLERGKLKIIAISTPTDYERFISPNLRLMKFFTKVEAKAPDYEQAGQILIETADEIETKKGILLTTPVIRKILEGSDRYITDTPFPEKALELMDALIIYKEENSGGAILPKDVDAILSEKTGISFNDITHERKVQLTNLEAVIHERLINQKPAVDLIAKSLRAKTLDIGGQKKPLGSFLFMGPTGVGKTQTAKVLSNVYFGSEASMLRFNMNEYSEREGLERLIGSAVRREPGNLTTEIKNHPASLLLLDEIEKAPREVLNLFLGLLDEGEITDAMGRKILCRNLFVVATSNAGTENIRQLLEKGVDPADLQKLTLDYVLKERIFSPEFINRFDGVVVYTPLSEDNLKLVAKLKLTELVNNLKKKNIYLEVTDELVDKVAKDGYSAEFGARPMERVINLTIGDVISRAFLKDELASGDRITLIPEGGLNEYKIQKSTP</sequence>
<dbReference type="InterPro" id="IPR003959">
    <property type="entry name" value="ATPase_AAA_core"/>
</dbReference>
<dbReference type="InterPro" id="IPR019489">
    <property type="entry name" value="Clp_ATPase_C"/>
</dbReference>
<dbReference type="SUPFAM" id="SSF52540">
    <property type="entry name" value="P-loop containing nucleoside triphosphate hydrolases"/>
    <property type="match status" value="2"/>
</dbReference>
<dbReference type="GO" id="GO:0005524">
    <property type="term" value="F:ATP binding"/>
    <property type="evidence" value="ECO:0007669"/>
    <property type="project" value="UniProtKB-KW"/>
</dbReference>
<dbReference type="InterPro" id="IPR001270">
    <property type="entry name" value="ClpA/B"/>
</dbReference>
<dbReference type="InterPro" id="IPR003593">
    <property type="entry name" value="AAA+_ATPase"/>
</dbReference>
<dbReference type="Pfam" id="PF07724">
    <property type="entry name" value="AAA_2"/>
    <property type="match status" value="1"/>
</dbReference>
<evidence type="ECO:0000256" key="1">
    <source>
        <dbReference type="ARBA" id="ARBA00022737"/>
    </source>
</evidence>
<evidence type="ECO:0000256" key="2">
    <source>
        <dbReference type="ARBA" id="ARBA00022741"/>
    </source>
</evidence>
<dbReference type="EMBL" id="LBZK01000009">
    <property type="protein sequence ID" value="KKR71057.1"/>
    <property type="molecule type" value="Genomic_DNA"/>
</dbReference>
<feature type="non-terminal residue" evidence="7">
    <location>
        <position position="1"/>
    </location>
</feature>
<dbReference type="Pfam" id="PF17871">
    <property type="entry name" value="AAA_lid_9"/>
    <property type="match status" value="1"/>
</dbReference>
<dbReference type="PANTHER" id="PTHR11638">
    <property type="entry name" value="ATP-DEPENDENT CLP PROTEASE"/>
    <property type="match status" value="1"/>
</dbReference>
<dbReference type="SMART" id="SM00382">
    <property type="entry name" value="AAA"/>
    <property type="match status" value="1"/>
</dbReference>
<dbReference type="PANTHER" id="PTHR11638:SF18">
    <property type="entry name" value="HEAT SHOCK PROTEIN 104"/>
    <property type="match status" value="1"/>
</dbReference>
<proteinExistence type="predicted"/>
<evidence type="ECO:0000259" key="5">
    <source>
        <dbReference type="SMART" id="SM00382"/>
    </source>
</evidence>
<dbReference type="STRING" id="1618563.UU12_C0009G0001"/>
<comment type="caution">
    <text evidence="7">The sequence shown here is derived from an EMBL/GenBank/DDBJ whole genome shotgun (WGS) entry which is preliminary data.</text>
</comment>
<dbReference type="GO" id="GO:0016887">
    <property type="term" value="F:ATP hydrolysis activity"/>
    <property type="evidence" value="ECO:0007669"/>
    <property type="project" value="InterPro"/>
</dbReference>